<organism evidence="2 3">
    <name type="scientific">Paramuricea clavata</name>
    <name type="common">Red gorgonian</name>
    <name type="synonym">Violescent sea-whip</name>
    <dbReference type="NCBI Taxonomy" id="317549"/>
    <lineage>
        <taxon>Eukaryota</taxon>
        <taxon>Metazoa</taxon>
        <taxon>Cnidaria</taxon>
        <taxon>Anthozoa</taxon>
        <taxon>Octocorallia</taxon>
        <taxon>Malacalcyonacea</taxon>
        <taxon>Plexauridae</taxon>
        <taxon>Paramuricea</taxon>
    </lineage>
</organism>
<protein>
    <submittedName>
        <fullName evidence="2">Uncharacterized protein</fullName>
    </submittedName>
</protein>
<accession>A0A6S7JJM2</accession>
<dbReference type="EMBL" id="CACRXK020009297">
    <property type="protein sequence ID" value="CAB4016882.1"/>
    <property type="molecule type" value="Genomic_DNA"/>
</dbReference>
<feature type="compositionally biased region" description="Polar residues" evidence="1">
    <location>
        <begin position="41"/>
        <end position="60"/>
    </location>
</feature>
<feature type="compositionally biased region" description="Polar residues" evidence="1">
    <location>
        <begin position="527"/>
        <end position="539"/>
    </location>
</feature>
<name>A0A6S7JJM2_PARCT</name>
<feature type="compositionally biased region" description="Low complexity" evidence="1">
    <location>
        <begin position="459"/>
        <end position="475"/>
    </location>
</feature>
<feature type="compositionally biased region" description="Polar residues" evidence="1">
    <location>
        <begin position="351"/>
        <end position="364"/>
    </location>
</feature>
<proteinExistence type="predicted"/>
<dbReference type="AlphaFoldDB" id="A0A6S7JJM2"/>
<feature type="region of interest" description="Disordered" evidence="1">
    <location>
        <begin position="34"/>
        <end position="62"/>
    </location>
</feature>
<evidence type="ECO:0000313" key="3">
    <source>
        <dbReference type="Proteomes" id="UP001152795"/>
    </source>
</evidence>
<gene>
    <name evidence="2" type="ORF">PACLA_8A003701</name>
</gene>
<feature type="compositionally biased region" description="Polar residues" evidence="1">
    <location>
        <begin position="476"/>
        <end position="486"/>
    </location>
</feature>
<feature type="compositionally biased region" description="Basic and acidic residues" evidence="1">
    <location>
        <begin position="494"/>
        <end position="503"/>
    </location>
</feature>
<feature type="compositionally biased region" description="Low complexity" evidence="1">
    <location>
        <begin position="301"/>
        <end position="311"/>
    </location>
</feature>
<feature type="compositionally biased region" description="Polar residues" evidence="1">
    <location>
        <begin position="425"/>
        <end position="451"/>
    </location>
</feature>
<feature type="region of interest" description="Disordered" evidence="1">
    <location>
        <begin position="288"/>
        <end position="323"/>
    </location>
</feature>
<feature type="compositionally biased region" description="Polar residues" evidence="1">
    <location>
        <begin position="504"/>
        <end position="517"/>
    </location>
</feature>
<evidence type="ECO:0000256" key="1">
    <source>
        <dbReference type="SAM" id="MobiDB-lite"/>
    </source>
</evidence>
<feature type="region of interest" description="Disordered" evidence="1">
    <location>
        <begin position="642"/>
        <end position="666"/>
    </location>
</feature>
<sequence>MEALSPSKSSFEARLVEVDEQSCDTLSNLHATINGGLSPRTDPNCSSSPCHSTYASPTHSESVDLPDMFSRHQLASPTGSSVSSFNLNSGLYMSNPTHTTLKKRWLLQYANEGAANKVTPRNGVITTNVYRPSQILRVAVSPKTFPLPYKRRKLIEYQKSVNNSTSQTAVKTTLQISTGENLTENAATVSSTVNASTSISSTVTSSSTTSFASLMTSPMASPPMTSPVTSSLTSVNVTSLNNLTSTSTSEVRLTMLASTRTSTSGVLTVTGSNDAVFPRVTGSEEASWRRRISGGSDEISVGRSSLSSISSTDDIKMDATGTSSDSAKIELNLGNAVGSSSEANRKPPFSQAVQENSLESSTDCITRDDNSRDKTAHVGSSGVVEGAASTTQTTPGGKKKVSLTEYLSRKRTTGSTVKKEAAPGPSSSDVTSADQSRVSDSGSLLASSDPVSSVVKYRGSLGTSVSTSGYGSTLLPTTGVSSSTSGIEPVSPEEGYRVDDDRPSLSSNVHGLQSSSTVEREAKPSLMPTSSYRSYSQNLPLRPVSEPGSSSDAMDIDDDDVPSSSTIVVNTPVMSLPGARSVGVTSSDMMSSLAGKSYSNIGQPIKFNNVTSAQPLPGRQVTNSMVPPENIGRQLVPVSQVPNTSLQPLPRHHDFRSASGRPSPFH</sequence>
<dbReference type="Proteomes" id="UP001152795">
    <property type="component" value="Unassembled WGS sequence"/>
</dbReference>
<comment type="caution">
    <text evidence="2">The sequence shown here is derived from an EMBL/GenBank/DDBJ whole genome shotgun (WGS) entry which is preliminary data.</text>
</comment>
<evidence type="ECO:0000313" key="2">
    <source>
        <dbReference type="EMBL" id="CAB4016882.1"/>
    </source>
</evidence>
<keyword evidence="3" id="KW-1185">Reference proteome</keyword>
<reference evidence="2" key="1">
    <citation type="submission" date="2020-04" db="EMBL/GenBank/DDBJ databases">
        <authorList>
            <person name="Alioto T."/>
            <person name="Alioto T."/>
            <person name="Gomez Garrido J."/>
        </authorList>
    </citation>
    <scope>NUCLEOTIDE SEQUENCE</scope>
    <source>
        <strain evidence="2">A484AB</strain>
    </source>
</reference>
<feature type="compositionally biased region" description="Basic and acidic residues" evidence="1">
    <location>
        <begin position="365"/>
        <end position="376"/>
    </location>
</feature>
<feature type="region of interest" description="Disordered" evidence="1">
    <location>
        <begin position="338"/>
        <end position="557"/>
    </location>
</feature>